<dbReference type="GO" id="GO:0003729">
    <property type="term" value="F:mRNA binding"/>
    <property type="evidence" value="ECO:0007669"/>
    <property type="project" value="InterPro"/>
</dbReference>
<dbReference type="InterPro" id="IPR045877">
    <property type="entry name" value="ZFP36-like"/>
</dbReference>
<dbReference type="InterPro" id="IPR041367">
    <property type="entry name" value="Znf-CCCH_4"/>
</dbReference>
<dbReference type="AlphaFoldDB" id="A0A9Q0G2B7"/>
<evidence type="ECO:0000256" key="3">
    <source>
        <dbReference type="ARBA" id="ARBA00022771"/>
    </source>
</evidence>
<dbReference type="FunFam" id="4.10.1000.10:FF:000003">
    <property type="entry name" value="Zinc finger CCCH domain-containing protein"/>
    <property type="match status" value="2"/>
</dbReference>
<feature type="zinc finger region" description="C3H1-type" evidence="5">
    <location>
        <begin position="260"/>
        <end position="288"/>
    </location>
</feature>
<keyword evidence="4 5" id="KW-0862">Zinc</keyword>
<feature type="zinc finger region" description="C3H1-type" evidence="5">
    <location>
        <begin position="165"/>
        <end position="193"/>
    </location>
</feature>
<comment type="caution">
    <text evidence="8">The sequence shown here is derived from an EMBL/GenBank/DDBJ whole genome shotgun (WGS) entry which is preliminary data.</text>
</comment>
<sequence length="374" mass="40987">MSYTDSQPPFTPTYPPPPSYQSDTDAIGVWPQFPGNSGGGGGDQFDQIQNPHQPPYKRPRTSDESNPNYVNNNNLPVNKGITNIFFKTRMCAKFRTGNCRNGELCNFAHGIQDLRQPPPNWQELVGVGPGGGGGGRSEEERQDRQDKGESRAQGSGNWDEDQRIIHKMKLCKKFYNGEDCPYGDRCNFLHEDPARFRDDHAVRYRESSAISIGTTGQHHSTAGHGIGGGGGVGFNVCEANRPVANNAGLDASRMQPKPVYWKTKLCTKWETTGQCPFGEKCHFAHGQADLQVPGGRSEGEPGIVGSMLTKPPPLVSTNASPAMSVNVPSLIEEGQGKKCLLKWKGPKKINRIYGDWLDDLPLAHNLTNQVESLV</sequence>
<dbReference type="SUPFAM" id="SSF90229">
    <property type="entry name" value="CCCH zinc finger"/>
    <property type="match status" value="3"/>
</dbReference>
<dbReference type="SMART" id="SM00356">
    <property type="entry name" value="ZnF_C3H1"/>
    <property type="match status" value="3"/>
</dbReference>
<keyword evidence="1 5" id="KW-0479">Metal-binding</keyword>
<dbReference type="PROSITE" id="PS50103">
    <property type="entry name" value="ZF_C3H1"/>
    <property type="match status" value="3"/>
</dbReference>
<name>A0A9Q0G2B7_9ROSI</name>
<dbReference type="EMBL" id="JAKUCV010002590">
    <property type="protein sequence ID" value="KAJ4842110.1"/>
    <property type="molecule type" value="Genomic_DNA"/>
</dbReference>
<evidence type="ECO:0000256" key="4">
    <source>
        <dbReference type="ARBA" id="ARBA00022833"/>
    </source>
</evidence>
<evidence type="ECO:0000256" key="1">
    <source>
        <dbReference type="ARBA" id="ARBA00022723"/>
    </source>
</evidence>
<dbReference type="PANTHER" id="PTHR12547:SF121">
    <property type="entry name" value="ZINC FINGER CCCH DOMAIN-CONTAINING PROTEIN 39"/>
    <property type="match status" value="1"/>
</dbReference>
<evidence type="ECO:0000256" key="2">
    <source>
        <dbReference type="ARBA" id="ARBA00022737"/>
    </source>
</evidence>
<dbReference type="GO" id="GO:0008270">
    <property type="term" value="F:zinc ion binding"/>
    <property type="evidence" value="ECO:0007669"/>
    <property type="project" value="UniProtKB-KW"/>
</dbReference>
<evidence type="ECO:0000259" key="7">
    <source>
        <dbReference type="PROSITE" id="PS50103"/>
    </source>
</evidence>
<evidence type="ECO:0000256" key="6">
    <source>
        <dbReference type="SAM" id="MobiDB-lite"/>
    </source>
</evidence>
<dbReference type="GO" id="GO:0051252">
    <property type="term" value="P:regulation of RNA metabolic process"/>
    <property type="evidence" value="ECO:0007669"/>
    <property type="project" value="UniProtKB-ARBA"/>
</dbReference>
<dbReference type="InterPro" id="IPR000571">
    <property type="entry name" value="Znf_CCCH"/>
</dbReference>
<evidence type="ECO:0000313" key="9">
    <source>
        <dbReference type="Proteomes" id="UP001141552"/>
    </source>
</evidence>
<feature type="domain" description="C3H1-type" evidence="7">
    <location>
        <begin position="165"/>
        <end position="193"/>
    </location>
</feature>
<dbReference type="Gene3D" id="4.10.1000.10">
    <property type="entry name" value="Zinc finger, CCCH-type"/>
    <property type="match status" value="3"/>
</dbReference>
<feature type="zinc finger region" description="C3H1-type" evidence="5">
    <location>
        <begin position="85"/>
        <end position="112"/>
    </location>
</feature>
<dbReference type="Pfam" id="PF18044">
    <property type="entry name" value="zf-CCCH_4"/>
    <property type="match status" value="1"/>
</dbReference>
<dbReference type="InterPro" id="IPR036855">
    <property type="entry name" value="Znf_CCCH_sf"/>
</dbReference>
<keyword evidence="9" id="KW-1185">Reference proteome</keyword>
<dbReference type="Pfam" id="PF00642">
    <property type="entry name" value="zf-CCCH"/>
    <property type="match status" value="1"/>
</dbReference>
<feature type="domain" description="C3H1-type" evidence="7">
    <location>
        <begin position="85"/>
        <end position="112"/>
    </location>
</feature>
<organism evidence="8 9">
    <name type="scientific">Turnera subulata</name>
    <dbReference type="NCBI Taxonomy" id="218843"/>
    <lineage>
        <taxon>Eukaryota</taxon>
        <taxon>Viridiplantae</taxon>
        <taxon>Streptophyta</taxon>
        <taxon>Embryophyta</taxon>
        <taxon>Tracheophyta</taxon>
        <taxon>Spermatophyta</taxon>
        <taxon>Magnoliopsida</taxon>
        <taxon>eudicotyledons</taxon>
        <taxon>Gunneridae</taxon>
        <taxon>Pentapetalae</taxon>
        <taxon>rosids</taxon>
        <taxon>fabids</taxon>
        <taxon>Malpighiales</taxon>
        <taxon>Passifloraceae</taxon>
        <taxon>Turnera</taxon>
    </lineage>
</organism>
<dbReference type="PANTHER" id="PTHR12547">
    <property type="entry name" value="CCCH ZINC FINGER/TIS11-RELATED"/>
    <property type="match status" value="1"/>
</dbReference>
<protein>
    <recommendedName>
        <fullName evidence="7">C3H1-type domain-containing protein</fullName>
    </recommendedName>
</protein>
<keyword evidence="3 5" id="KW-0863">Zinc-finger</keyword>
<feature type="compositionally biased region" description="Pro residues" evidence="6">
    <location>
        <begin position="9"/>
        <end position="19"/>
    </location>
</feature>
<dbReference type="GO" id="GO:0010468">
    <property type="term" value="P:regulation of gene expression"/>
    <property type="evidence" value="ECO:0007669"/>
    <property type="project" value="UniProtKB-ARBA"/>
</dbReference>
<dbReference type="Pfam" id="PF25427">
    <property type="entry name" value="zf-CCCH_UNK"/>
    <property type="match status" value="1"/>
</dbReference>
<dbReference type="OrthoDB" id="410307at2759"/>
<feature type="region of interest" description="Disordered" evidence="6">
    <location>
        <begin position="1"/>
        <end position="74"/>
    </location>
</feature>
<accession>A0A9Q0G2B7</accession>
<feature type="compositionally biased region" description="Basic and acidic residues" evidence="6">
    <location>
        <begin position="136"/>
        <end position="150"/>
    </location>
</feature>
<feature type="domain" description="C3H1-type" evidence="7">
    <location>
        <begin position="260"/>
        <end position="288"/>
    </location>
</feature>
<keyword evidence="2" id="KW-0677">Repeat</keyword>
<gene>
    <name evidence="8" type="ORF">Tsubulata_033931</name>
</gene>
<dbReference type="FunFam" id="4.10.1000.10:FF:000037">
    <property type="entry name" value="Zinc finger CCCH domain-containing protein 39"/>
    <property type="match status" value="1"/>
</dbReference>
<dbReference type="Proteomes" id="UP001141552">
    <property type="component" value="Unassembled WGS sequence"/>
</dbReference>
<reference evidence="8" key="2">
    <citation type="journal article" date="2023" name="Plants (Basel)">
        <title>Annotation of the Turnera subulata (Passifloraceae) Draft Genome Reveals the S-Locus Evolved after the Divergence of Turneroideae from Passifloroideae in a Stepwise Manner.</title>
        <authorList>
            <person name="Henning P.M."/>
            <person name="Roalson E.H."/>
            <person name="Mir W."/>
            <person name="McCubbin A.G."/>
            <person name="Shore J.S."/>
        </authorList>
    </citation>
    <scope>NUCLEOTIDE SEQUENCE</scope>
    <source>
        <strain evidence="8">F60SS</strain>
    </source>
</reference>
<proteinExistence type="predicted"/>
<evidence type="ECO:0000256" key="5">
    <source>
        <dbReference type="PROSITE-ProRule" id="PRU00723"/>
    </source>
</evidence>
<reference evidence="8" key="1">
    <citation type="submission" date="2022-02" db="EMBL/GenBank/DDBJ databases">
        <authorList>
            <person name="Henning P.M."/>
            <person name="McCubbin A.G."/>
            <person name="Shore J.S."/>
        </authorList>
    </citation>
    <scope>NUCLEOTIDE SEQUENCE</scope>
    <source>
        <strain evidence="8">F60SS</strain>
        <tissue evidence="8">Leaves</tissue>
    </source>
</reference>
<evidence type="ECO:0000313" key="8">
    <source>
        <dbReference type="EMBL" id="KAJ4842110.1"/>
    </source>
</evidence>
<feature type="region of interest" description="Disordered" evidence="6">
    <location>
        <begin position="115"/>
        <end position="159"/>
    </location>
</feature>